<evidence type="ECO:0000313" key="15">
    <source>
        <dbReference type="Proteomes" id="UP000693970"/>
    </source>
</evidence>
<keyword evidence="8" id="KW-1133">Transmembrane helix</keyword>
<evidence type="ECO:0000256" key="8">
    <source>
        <dbReference type="ARBA" id="ARBA00022989"/>
    </source>
</evidence>
<comment type="subcellular location">
    <subcellularLocation>
        <location evidence="1 12">Mitochondrion inner membrane</location>
        <topology evidence="1 12">Single-pass membrane protein</topology>
    </subcellularLocation>
</comment>
<comment type="function">
    <text evidence="12">Essential component of the TIM23 complex, a complex that mediates the translocation of transit peptide-containing proteins across the mitochondrial inner membrane.</text>
</comment>
<dbReference type="GO" id="GO:0005744">
    <property type="term" value="C:TIM23 mitochondrial import inner membrane translocase complex"/>
    <property type="evidence" value="ECO:0007669"/>
    <property type="project" value="UniProtKB-UniRule"/>
</dbReference>
<dbReference type="AlphaFoldDB" id="A0A9K3PFT9"/>
<evidence type="ECO:0000256" key="5">
    <source>
        <dbReference type="ARBA" id="ARBA00022792"/>
    </source>
</evidence>
<dbReference type="PANTHER" id="PTHR12210">
    <property type="entry name" value="DULLARD PROTEIN PHOSPHATASE"/>
    <property type="match status" value="1"/>
</dbReference>
<evidence type="ECO:0000256" key="11">
    <source>
        <dbReference type="ARBA" id="ARBA00023136"/>
    </source>
</evidence>
<feature type="domain" description="FCP1 homology" evidence="13">
    <location>
        <begin position="174"/>
        <end position="319"/>
    </location>
</feature>
<dbReference type="OrthoDB" id="287041at2759"/>
<reference evidence="14" key="1">
    <citation type="journal article" date="2021" name="Sci. Rep.">
        <title>Diploid genomic architecture of Nitzschia inconspicua, an elite biomass production diatom.</title>
        <authorList>
            <person name="Oliver A."/>
            <person name="Podell S."/>
            <person name="Pinowska A."/>
            <person name="Traller J.C."/>
            <person name="Smith S.R."/>
            <person name="McClure R."/>
            <person name="Beliaev A."/>
            <person name="Bohutskyi P."/>
            <person name="Hill E.A."/>
            <person name="Rabines A."/>
            <person name="Zheng H."/>
            <person name="Allen L.Z."/>
            <person name="Kuo A."/>
            <person name="Grigoriev I.V."/>
            <person name="Allen A.E."/>
            <person name="Hazlebeck D."/>
            <person name="Allen E.E."/>
        </authorList>
    </citation>
    <scope>NUCLEOTIDE SEQUENCE</scope>
    <source>
        <strain evidence="14">Hildebrandi</strain>
    </source>
</reference>
<evidence type="ECO:0000256" key="2">
    <source>
        <dbReference type="ARBA" id="ARBA00006344"/>
    </source>
</evidence>
<comment type="similarity">
    <text evidence="2 12">Belongs to the TIM50 family.</text>
</comment>
<evidence type="ECO:0000256" key="9">
    <source>
        <dbReference type="ARBA" id="ARBA00023010"/>
    </source>
</evidence>
<dbReference type="PROSITE" id="PS50969">
    <property type="entry name" value="FCP1"/>
    <property type="match status" value="1"/>
</dbReference>
<keyword evidence="6 12" id="KW-0653">Protein transport</keyword>
<dbReference type="Pfam" id="PF03031">
    <property type="entry name" value="NIF"/>
    <property type="match status" value="1"/>
</dbReference>
<proteinExistence type="inferred from homology"/>
<dbReference type="InterPro" id="IPR050365">
    <property type="entry name" value="TIM50"/>
</dbReference>
<sequence>MSSHRLLAAVSRQVVTRTVHASFPPPSSHTTQFLLSRENSLLQSSSRRFFADVAVARPTKPVTKQERIALRVARKERAAQVIQQAKGVEGEAASSSSSSSGRSFLSSKYMWYASVGVPSALLIWGIGDSNSPPAKFSRMIGLTGLIEKYTSEIAKPSHDKLLPDWSQMPNVPHDIPVPHTLVLDLENTLVSSTWDRKYGWRHAKRPGVDKFLLDMAQYYEIVLYSPSIDGIADPVVTTLDKNGCIMHRLYRDATYYHDGVHVKDLKRLNRNVNRMIVLDDDPAEVQFNPENLVRVKPYTDPNDREDNTLARITPFLIEIARENYSDIPTLLQQYQGMDADEIADEQDRRIQYYQSAREEEMNRGLGGLAKLARKSVTLEPDMPAQDVNFTPAPQQLSAKDIVGAAPPSSLSSSDGSGIMGFLHRREEEKAEATRRKFEKWNEVMMKKQREKEQQQQQQA</sequence>
<evidence type="ECO:0000259" key="13">
    <source>
        <dbReference type="PROSITE" id="PS50969"/>
    </source>
</evidence>
<keyword evidence="11" id="KW-0472">Membrane</keyword>
<evidence type="ECO:0000256" key="7">
    <source>
        <dbReference type="ARBA" id="ARBA00022946"/>
    </source>
</evidence>
<organism evidence="14 15">
    <name type="scientific">Nitzschia inconspicua</name>
    <dbReference type="NCBI Taxonomy" id="303405"/>
    <lineage>
        <taxon>Eukaryota</taxon>
        <taxon>Sar</taxon>
        <taxon>Stramenopiles</taxon>
        <taxon>Ochrophyta</taxon>
        <taxon>Bacillariophyta</taxon>
        <taxon>Bacillariophyceae</taxon>
        <taxon>Bacillariophycidae</taxon>
        <taxon>Bacillariales</taxon>
        <taxon>Bacillariaceae</taxon>
        <taxon>Nitzschia</taxon>
    </lineage>
</organism>
<dbReference type="GO" id="GO:0015031">
    <property type="term" value="P:protein transport"/>
    <property type="evidence" value="ECO:0007669"/>
    <property type="project" value="UniProtKB-KW"/>
</dbReference>
<gene>
    <name evidence="14" type="ORF">IV203_005100</name>
</gene>
<keyword evidence="4" id="KW-0812">Transmembrane</keyword>
<accession>A0A9K3PFT9</accession>
<evidence type="ECO:0000256" key="10">
    <source>
        <dbReference type="ARBA" id="ARBA00023128"/>
    </source>
</evidence>
<comment type="subunit">
    <text evidence="12">Component of the TIM23 complex.</text>
</comment>
<dbReference type="InterPro" id="IPR004274">
    <property type="entry name" value="FCP1_dom"/>
</dbReference>
<evidence type="ECO:0000256" key="12">
    <source>
        <dbReference type="RuleBase" id="RU365079"/>
    </source>
</evidence>
<dbReference type="FunFam" id="3.40.50.1000:FF:000019">
    <property type="entry name" value="Mitochondrial import inner membrane translocase subunit TIM50"/>
    <property type="match status" value="1"/>
</dbReference>
<keyword evidence="9 12" id="KW-0811">Translocation</keyword>
<dbReference type="Proteomes" id="UP000693970">
    <property type="component" value="Unassembled WGS sequence"/>
</dbReference>
<keyword evidence="15" id="KW-1185">Reference proteome</keyword>
<dbReference type="EMBL" id="JAGRRH010000021">
    <property type="protein sequence ID" value="KAG7346032.1"/>
    <property type="molecule type" value="Genomic_DNA"/>
</dbReference>
<reference evidence="14" key="2">
    <citation type="submission" date="2021-04" db="EMBL/GenBank/DDBJ databases">
        <authorList>
            <person name="Podell S."/>
        </authorList>
    </citation>
    <scope>NUCLEOTIDE SEQUENCE</scope>
    <source>
        <strain evidence="14">Hildebrandi</strain>
    </source>
</reference>
<keyword evidence="7 12" id="KW-0809">Transit peptide</keyword>
<dbReference type="CDD" id="cd07521">
    <property type="entry name" value="HAD_FCP1-like"/>
    <property type="match status" value="1"/>
</dbReference>
<evidence type="ECO:0000256" key="6">
    <source>
        <dbReference type="ARBA" id="ARBA00022927"/>
    </source>
</evidence>
<keyword evidence="3 12" id="KW-0813">Transport</keyword>
<protein>
    <recommendedName>
        <fullName evidence="12">Mitochondrial import inner membrane translocase subunit TIM50</fullName>
    </recommendedName>
</protein>
<keyword evidence="10 12" id="KW-0496">Mitochondrion</keyword>
<evidence type="ECO:0000313" key="14">
    <source>
        <dbReference type="EMBL" id="KAG7346032.1"/>
    </source>
</evidence>
<dbReference type="SMART" id="SM00577">
    <property type="entry name" value="CPDc"/>
    <property type="match status" value="1"/>
</dbReference>
<evidence type="ECO:0000256" key="3">
    <source>
        <dbReference type="ARBA" id="ARBA00022448"/>
    </source>
</evidence>
<evidence type="ECO:0000256" key="4">
    <source>
        <dbReference type="ARBA" id="ARBA00022692"/>
    </source>
</evidence>
<evidence type="ECO:0000256" key="1">
    <source>
        <dbReference type="ARBA" id="ARBA00004434"/>
    </source>
</evidence>
<comment type="caution">
    <text evidence="14">The sequence shown here is derived from an EMBL/GenBank/DDBJ whole genome shotgun (WGS) entry which is preliminary data.</text>
</comment>
<name>A0A9K3PFT9_9STRA</name>
<keyword evidence="5" id="KW-0999">Mitochondrion inner membrane</keyword>